<dbReference type="EMBL" id="VYKJ01000001">
    <property type="protein sequence ID" value="KAA9002682.1"/>
    <property type="molecule type" value="Genomic_DNA"/>
</dbReference>
<dbReference type="Proteomes" id="UP000335415">
    <property type="component" value="Unassembled WGS sequence"/>
</dbReference>
<feature type="domain" description="FAD/NAD(P)-binding" evidence="2">
    <location>
        <begin position="44"/>
        <end position="259"/>
    </location>
</feature>
<organism evidence="3 5">
    <name type="scientific">Affinibrenneria salicis</name>
    <dbReference type="NCBI Taxonomy" id="2590031"/>
    <lineage>
        <taxon>Bacteria</taxon>
        <taxon>Pseudomonadati</taxon>
        <taxon>Pseudomonadota</taxon>
        <taxon>Gammaproteobacteria</taxon>
        <taxon>Enterobacterales</taxon>
        <taxon>Pectobacteriaceae</taxon>
        <taxon>Affinibrenneria</taxon>
    </lineage>
</organism>
<dbReference type="GO" id="GO:0004497">
    <property type="term" value="F:monooxygenase activity"/>
    <property type="evidence" value="ECO:0007669"/>
    <property type="project" value="TreeGrafter"/>
</dbReference>
<dbReference type="OrthoDB" id="8671611at2"/>
<dbReference type="RefSeq" id="WP_150433652.1">
    <property type="nucleotide sequence ID" value="NZ_VYKJ01000001.1"/>
</dbReference>
<evidence type="ECO:0000313" key="3">
    <source>
        <dbReference type="EMBL" id="KAA9002682.1"/>
    </source>
</evidence>
<proteinExistence type="predicted"/>
<gene>
    <name evidence="3" type="ORF">FJU30_01415</name>
    <name evidence="4" type="ORF">FJU30_03350</name>
</gene>
<dbReference type="PANTHER" id="PTHR43539:SF91">
    <property type="entry name" value="FAD-DEPENDENT URATE HYDROXYLASE"/>
    <property type="match status" value="1"/>
</dbReference>
<dbReference type="InterPro" id="IPR036188">
    <property type="entry name" value="FAD/NAD-bd_sf"/>
</dbReference>
<evidence type="ECO:0000259" key="2">
    <source>
        <dbReference type="Pfam" id="PF07992"/>
    </source>
</evidence>
<dbReference type="InterPro" id="IPR023753">
    <property type="entry name" value="FAD/NAD-binding_dom"/>
</dbReference>
<evidence type="ECO:0000256" key="1">
    <source>
        <dbReference type="ARBA" id="ARBA00023002"/>
    </source>
</evidence>
<keyword evidence="5" id="KW-1185">Reference proteome</keyword>
<evidence type="ECO:0000313" key="5">
    <source>
        <dbReference type="Proteomes" id="UP000335415"/>
    </source>
</evidence>
<dbReference type="PANTHER" id="PTHR43539">
    <property type="entry name" value="FLAVIN-BINDING MONOOXYGENASE-LIKE PROTEIN (AFU_ORTHOLOGUE AFUA_4G09220)"/>
    <property type="match status" value="1"/>
</dbReference>
<dbReference type="SUPFAM" id="SSF51905">
    <property type="entry name" value="FAD/NAD(P)-binding domain"/>
    <property type="match status" value="1"/>
</dbReference>
<reference evidence="3 5" key="1">
    <citation type="submission" date="2019-09" db="EMBL/GenBank/DDBJ databases">
        <authorList>
            <person name="Li Y."/>
        </authorList>
    </citation>
    <scope>NUCLEOTIDE SEQUENCE [LARGE SCALE GENOMIC DNA]</scope>
    <source>
        <strain evidence="3 5">L3-3HA</strain>
    </source>
</reference>
<dbReference type="Pfam" id="PF07992">
    <property type="entry name" value="Pyr_redox_2"/>
    <property type="match status" value="1"/>
</dbReference>
<dbReference type="AlphaFoldDB" id="A0A5J5G6G7"/>
<evidence type="ECO:0000313" key="4">
    <source>
        <dbReference type="EMBL" id="KAA9003031.1"/>
    </source>
</evidence>
<keyword evidence="1" id="KW-0560">Oxidoreductase</keyword>
<accession>A0A5J5G6G7</accession>
<protein>
    <submittedName>
        <fullName evidence="3">NAD(P)/FAD-dependent oxidoreductase</fullName>
    </submittedName>
</protein>
<dbReference type="Gene3D" id="3.50.50.60">
    <property type="entry name" value="FAD/NAD(P)-binding domain"/>
    <property type="match status" value="1"/>
</dbReference>
<name>A0A5J5G6G7_9GAMM</name>
<dbReference type="PRINTS" id="PR00411">
    <property type="entry name" value="PNDRDTASEI"/>
</dbReference>
<dbReference type="EMBL" id="VYKJ01000001">
    <property type="protein sequence ID" value="KAA9003031.1"/>
    <property type="molecule type" value="Genomic_DNA"/>
</dbReference>
<dbReference type="InterPro" id="IPR050982">
    <property type="entry name" value="Auxin_biosynth/cation_transpt"/>
</dbReference>
<comment type="caution">
    <text evidence="3">The sequence shown here is derived from an EMBL/GenBank/DDBJ whole genome shotgun (WGS) entry which is preliminary data.</text>
</comment>
<sequence length="484" mass="54127">MAYRNETPIGLLALEQRLHQDLAWLALPTTGGAQKTHPAGRVQDVVIIGAGMAGMATALALRLAGIDAVLYDRARKDDEGPWTTTALMETLRSPKQLTGPALDLPSLTFRAWYEAQFGRQAWERLDKIPRLQWADYLRWYRRVLALDVRNEHELVNLLPRDDGVVQLDLRHAGQRQTVLARKVVLAVGMTAFGGAAIPDFVTALDRRYWAHAADPIDYSALNGRRVAVVGGSAAAMDTAATALEAGAGAVELLIRRADFPRVNKNKGAGSPGLEQGYYSLPDEWKWRLAHYIASEQIPPPRGSTLRVARHANAWFNFACPVLRAQQEENGVTLHTPKGAFPVDFVILATGYRLDWSQCPEYRALAGQIMLWRDAFRPPETQYNDQLAQYPYLNEDFSLRPKSSSAPQGLDRIHCFSYPAYLSNGYVVGLIPGLSVGARRLAQAIAAQLYVEDREYHYRRIVDYNEPELLGDEWRPAPPYSARRR</sequence>
<dbReference type="GO" id="GO:0050660">
    <property type="term" value="F:flavin adenine dinucleotide binding"/>
    <property type="evidence" value="ECO:0007669"/>
    <property type="project" value="TreeGrafter"/>
</dbReference>